<dbReference type="PANTHER" id="PTHR24221:SF654">
    <property type="entry name" value="ATP-BINDING CASSETTE SUB-FAMILY B MEMBER 6"/>
    <property type="match status" value="1"/>
</dbReference>
<dbReference type="PROSITE" id="PS00675">
    <property type="entry name" value="SIGMA54_INTERACT_1"/>
    <property type="match status" value="1"/>
</dbReference>
<dbReference type="GO" id="GO:0034040">
    <property type="term" value="F:ATPase-coupled lipid transmembrane transporter activity"/>
    <property type="evidence" value="ECO:0007669"/>
    <property type="project" value="TreeGrafter"/>
</dbReference>
<dbReference type="SUPFAM" id="SSF90123">
    <property type="entry name" value="ABC transporter transmembrane region"/>
    <property type="match status" value="1"/>
</dbReference>
<dbReference type="EMBL" id="LJGP01000064">
    <property type="protein sequence ID" value="KWU02836.1"/>
    <property type="molecule type" value="Genomic_DNA"/>
</dbReference>
<evidence type="ECO:0000256" key="7">
    <source>
        <dbReference type="SAM" id="Phobius"/>
    </source>
</evidence>
<feature type="transmembrane region" description="Helical" evidence="7">
    <location>
        <begin position="261"/>
        <end position="283"/>
    </location>
</feature>
<dbReference type="InterPro" id="IPR036640">
    <property type="entry name" value="ABC1_TM_sf"/>
</dbReference>
<dbReference type="GO" id="GO:0016887">
    <property type="term" value="F:ATP hydrolysis activity"/>
    <property type="evidence" value="ECO:0007669"/>
    <property type="project" value="InterPro"/>
</dbReference>
<dbReference type="GO" id="GO:0140359">
    <property type="term" value="F:ABC-type transporter activity"/>
    <property type="evidence" value="ECO:0007669"/>
    <property type="project" value="InterPro"/>
</dbReference>
<sequence>MSITGIFKVNKAKFILIFLMVIIGTTVDAASQYLMTPAFNQLKKMNLFGFIIFICLAIGCDLVRLALITSSDYLYGKQSQSYLHQIRVKISRYFFKNEIAQTAKVQNELVANLDQLTQNYLKPIKNGFMYLLSVLFSIGILFSFNWLLVVMTVILTTISLFLPKIFEKMTSSATIKVTKKNEKFLNTLAKWMSGLDELRRYASFNIFSESVNQSADEYKKAAIHQGATIAIADMITFVVNIVGQMLLMVLCAYLYLQGQIVFGAVITTIQFSSTVMNGVSAFVTEWNLIKSTKDLNKEITNLQAPVKIAPDQHQVKKINRLEVKDLALQFKNGEYLSYPDFTVKQGEKILLTGDSGTGKSTLFKLILGKLTPSQGEINFFDHNGQKLNFDLDELGYIAQDNTLFPDTIANNVTMFNSALNNQISGVLDQVGFTKDLDKMSAGLNSQIDLDKGNLSGGQRQKLVLARALIHQSPWLLIDEGTSAIDSAGTKQVLQNLLNTPSTVIMIAHNYSTELVSMFDRQIKLTNRGDAD</sequence>
<dbReference type="PANTHER" id="PTHR24221">
    <property type="entry name" value="ATP-BINDING CASSETTE SUB-FAMILY B"/>
    <property type="match status" value="1"/>
</dbReference>
<dbReference type="InterPro" id="IPR003593">
    <property type="entry name" value="AAA+_ATPase"/>
</dbReference>
<reference evidence="10 11" key="1">
    <citation type="journal article" date="2016" name="Microbiology (Mosc.)">
        <title>Comparison of Lactobacillus crispatus isolates from Lactobacillus-dominated vaginal microbiomes with isolates from microbiomes containing bacterial vaginosis-associated bacteria.</title>
        <authorList>
            <person name="Abdelmaksoud A.A."/>
            <person name="Koparde V.N."/>
            <person name="Sheth N.U."/>
            <person name="Serrano M.G."/>
            <person name="Glascock A.L."/>
            <person name="Fettweis J.M."/>
            <person name="Strauss Iii J.F."/>
            <person name="Buck G.A."/>
            <person name="Jefferson K.K."/>
        </authorList>
    </citation>
    <scope>NUCLEOTIDE SEQUENCE [LARGE SCALE GENOMIC DNA]</scope>
    <source>
        <strain evidence="10 11">VMC3</strain>
    </source>
</reference>
<dbReference type="InterPro" id="IPR011527">
    <property type="entry name" value="ABC1_TM_dom"/>
</dbReference>
<dbReference type="Proteomes" id="UP000067598">
    <property type="component" value="Unassembled WGS sequence"/>
</dbReference>
<dbReference type="InterPro" id="IPR003439">
    <property type="entry name" value="ABC_transporter-like_ATP-bd"/>
</dbReference>
<keyword evidence="3" id="KW-0547">Nucleotide-binding</keyword>
<dbReference type="CDD" id="cd03228">
    <property type="entry name" value="ABCC_MRP_Like"/>
    <property type="match status" value="1"/>
</dbReference>
<evidence type="ECO:0000256" key="2">
    <source>
        <dbReference type="ARBA" id="ARBA00022692"/>
    </source>
</evidence>
<protein>
    <submittedName>
        <fullName evidence="10">Bacteriocin ABC transporter</fullName>
    </submittedName>
</protein>
<dbReference type="PROSITE" id="PS50893">
    <property type="entry name" value="ABC_TRANSPORTER_2"/>
    <property type="match status" value="1"/>
</dbReference>
<dbReference type="SMART" id="SM00382">
    <property type="entry name" value="AAA"/>
    <property type="match status" value="1"/>
</dbReference>
<dbReference type="InterPro" id="IPR039421">
    <property type="entry name" value="Type_1_exporter"/>
</dbReference>
<keyword evidence="2 7" id="KW-0812">Transmembrane</keyword>
<dbReference type="AlphaFoldDB" id="A0A125P5Z5"/>
<feature type="transmembrane region" description="Helical" evidence="7">
    <location>
        <begin position="14"/>
        <end position="35"/>
    </location>
</feature>
<dbReference type="PROSITE" id="PS00211">
    <property type="entry name" value="ABC_TRANSPORTER_1"/>
    <property type="match status" value="1"/>
</dbReference>
<keyword evidence="6 7" id="KW-0472">Membrane</keyword>
<keyword evidence="4" id="KW-0067">ATP-binding</keyword>
<evidence type="ECO:0000313" key="11">
    <source>
        <dbReference type="Proteomes" id="UP000067598"/>
    </source>
</evidence>
<evidence type="ECO:0000256" key="5">
    <source>
        <dbReference type="ARBA" id="ARBA00022989"/>
    </source>
</evidence>
<dbReference type="Gene3D" id="3.40.50.300">
    <property type="entry name" value="P-loop containing nucleotide triphosphate hydrolases"/>
    <property type="match status" value="1"/>
</dbReference>
<evidence type="ECO:0000256" key="1">
    <source>
        <dbReference type="ARBA" id="ARBA00004651"/>
    </source>
</evidence>
<proteinExistence type="predicted"/>
<dbReference type="GO" id="GO:0005886">
    <property type="term" value="C:plasma membrane"/>
    <property type="evidence" value="ECO:0007669"/>
    <property type="project" value="UniProtKB-SubCell"/>
</dbReference>
<dbReference type="GO" id="GO:0005524">
    <property type="term" value="F:ATP binding"/>
    <property type="evidence" value="ECO:0007669"/>
    <property type="project" value="UniProtKB-KW"/>
</dbReference>
<dbReference type="Gene3D" id="1.20.1560.10">
    <property type="entry name" value="ABC transporter type 1, transmembrane domain"/>
    <property type="match status" value="1"/>
</dbReference>
<evidence type="ECO:0000259" key="8">
    <source>
        <dbReference type="PROSITE" id="PS50893"/>
    </source>
</evidence>
<evidence type="ECO:0000313" key="10">
    <source>
        <dbReference type="EMBL" id="KWU02836.1"/>
    </source>
</evidence>
<dbReference type="InterPro" id="IPR017871">
    <property type="entry name" value="ABC_transporter-like_CS"/>
</dbReference>
<dbReference type="SUPFAM" id="SSF52540">
    <property type="entry name" value="P-loop containing nucleoside triphosphate hydrolases"/>
    <property type="match status" value="1"/>
</dbReference>
<comment type="caution">
    <text evidence="10">The sequence shown here is derived from an EMBL/GenBank/DDBJ whole genome shotgun (WGS) entry which is preliminary data.</text>
</comment>
<dbReference type="Pfam" id="PF00005">
    <property type="entry name" value="ABC_tran"/>
    <property type="match status" value="1"/>
</dbReference>
<feature type="transmembrane region" description="Helical" evidence="7">
    <location>
        <begin position="229"/>
        <end position="255"/>
    </location>
</feature>
<dbReference type="Pfam" id="PF00664">
    <property type="entry name" value="ABC_membrane"/>
    <property type="match status" value="1"/>
</dbReference>
<accession>A0A125P5Z5</accession>
<feature type="domain" description="ABC transporter" evidence="8">
    <location>
        <begin position="321"/>
        <end position="530"/>
    </location>
</feature>
<feature type="transmembrane region" description="Helical" evidence="7">
    <location>
        <begin position="129"/>
        <end position="162"/>
    </location>
</feature>
<dbReference type="RefSeq" id="WP_060462576.1">
    <property type="nucleotide sequence ID" value="NZ_AP025162.1"/>
</dbReference>
<keyword evidence="5 7" id="KW-1133">Transmembrane helix</keyword>
<dbReference type="PROSITE" id="PS50929">
    <property type="entry name" value="ABC_TM1F"/>
    <property type="match status" value="1"/>
</dbReference>
<dbReference type="InterPro" id="IPR025662">
    <property type="entry name" value="Sigma_54_int_dom_ATP-bd_1"/>
</dbReference>
<evidence type="ECO:0000259" key="9">
    <source>
        <dbReference type="PROSITE" id="PS50929"/>
    </source>
</evidence>
<feature type="domain" description="ABC transmembrane type-1" evidence="9">
    <location>
        <begin position="15"/>
        <end position="291"/>
    </location>
</feature>
<dbReference type="InterPro" id="IPR027417">
    <property type="entry name" value="P-loop_NTPase"/>
</dbReference>
<gene>
    <name evidence="10" type="ORF">AEL95_10360</name>
</gene>
<comment type="subcellular location">
    <subcellularLocation>
        <location evidence="1">Cell membrane</location>
        <topology evidence="1">Multi-pass membrane protein</topology>
    </subcellularLocation>
</comment>
<dbReference type="PATRIC" id="fig|47770.28.peg.1754"/>
<feature type="transmembrane region" description="Helical" evidence="7">
    <location>
        <begin position="47"/>
        <end position="67"/>
    </location>
</feature>
<organism evidence="10 11">
    <name type="scientific">Lactobacillus crispatus</name>
    <dbReference type="NCBI Taxonomy" id="47770"/>
    <lineage>
        <taxon>Bacteria</taxon>
        <taxon>Bacillati</taxon>
        <taxon>Bacillota</taxon>
        <taxon>Bacilli</taxon>
        <taxon>Lactobacillales</taxon>
        <taxon>Lactobacillaceae</taxon>
        <taxon>Lactobacillus</taxon>
    </lineage>
</organism>
<evidence type="ECO:0000256" key="3">
    <source>
        <dbReference type="ARBA" id="ARBA00022741"/>
    </source>
</evidence>
<evidence type="ECO:0000256" key="4">
    <source>
        <dbReference type="ARBA" id="ARBA00022840"/>
    </source>
</evidence>
<evidence type="ECO:0000256" key="6">
    <source>
        <dbReference type="ARBA" id="ARBA00023136"/>
    </source>
</evidence>
<name>A0A125P5Z5_9LACO</name>